<organism evidence="2">
    <name type="scientific">Blastocystis hominis</name>
    <dbReference type="NCBI Taxonomy" id="12968"/>
    <lineage>
        <taxon>Eukaryota</taxon>
        <taxon>Sar</taxon>
        <taxon>Stramenopiles</taxon>
        <taxon>Bigyra</taxon>
        <taxon>Opalozoa</taxon>
        <taxon>Opalinata</taxon>
        <taxon>Blastocystidae</taxon>
        <taxon>Blastocystis</taxon>
    </lineage>
</organism>
<dbReference type="GeneID" id="24918090"/>
<dbReference type="SUPFAM" id="SSF54928">
    <property type="entry name" value="RNA-binding domain, RBD"/>
    <property type="match status" value="1"/>
</dbReference>
<dbReference type="InterPro" id="IPR007201">
    <property type="entry name" value="Mei2-like_Rrm_C"/>
</dbReference>
<dbReference type="Proteomes" id="UP000008312">
    <property type="component" value="Unassembled WGS sequence"/>
</dbReference>
<evidence type="ECO:0000259" key="1">
    <source>
        <dbReference type="Pfam" id="PF04059"/>
    </source>
</evidence>
<dbReference type="AlphaFoldDB" id="D8LY11"/>
<dbReference type="InterPro" id="IPR035979">
    <property type="entry name" value="RBD_domain_sf"/>
</dbReference>
<accession>D8LY11</accession>
<evidence type="ECO:0000313" key="2">
    <source>
        <dbReference type="EMBL" id="CBK20466.2"/>
    </source>
</evidence>
<proteinExistence type="predicted"/>
<dbReference type="OMA" id="IRNIPNC"/>
<dbReference type="InParanoid" id="D8LY11"/>
<dbReference type="EMBL" id="FN668639">
    <property type="protein sequence ID" value="CBK20466.2"/>
    <property type="molecule type" value="Genomic_DNA"/>
</dbReference>
<protein>
    <recommendedName>
        <fullName evidence="1">Mei2-like C-terminal RNA recognition motif domain-containing protein</fullName>
    </recommendedName>
</protein>
<dbReference type="OrthoDB" id="417481at2759"/>
<gene>
    <name evidence="2" type="ORF">GSBLH_T00000800001</name>
</gene>
<dbReference type="GO" id="GO:0003676">
    <property type="term" value="F:nucleic acid binding"/>
    <property type="evidence" value="ECO:0007669"/>
    <property type="project" value="InterPro"/>
</dbReference>
<reference evidence="2" key="1">
    <citation type="submission" date="2010-02" db="EMBL/GenBank/DDBJ databases">
        <title>Sequencing and annotation of the Blastocystis hominis genome.</title>
        <authorList>
            <person name="Wincker P."/>
        </authorList>
    </citation>
    <scope>NUCLEOTIDE SEQUENCE</scope>
    <source>
        <strain evidence="2">Singapore isolate B</strain>
    </source>
</reference>
<name>D8LY11_BLAHO</name>
<dbReference type="Pfam" id="PF04059">
    <property type="entry name" value="RRM_2"/>
    <property type="match status" value="1"/>
</dbReference>
<dbReference type="RefSeq" id="XP_012894514.1">
    <property type="nucleotide sequence ID" value="XM_013039060.1"/>
</dbReference>
<dbReference type="CDD" id="cd12277">
    <property type="entry name" value="RRM3_MEI2_EAR1_like"/>
    <property type="match status" value="1"/>
</dbReference>
<evidence type="ECO:0000313" key="3">
    <source>
        <dbReference type="Proteomes" id="UP000008312"/>
    </source>
</evidence>
<keyword evidence="3" id="KW-1185">Reference proteome</keyword>
<feature type="domain" description="Mei2-like C-terminal RNA recognition motif" evidence="1">
    <location>
        <begin position="143"/>
        <end position="233"/>
    </location>
</feature>
<sequence>MRSPIESDPMYYNPVSDNRNGLDFTCSDSYYQNSMYRPPSSTLSVFPNQGGLSDMPMSIPPVSRVPNSFMNPSYFATYPPIPRYYVPSNAAVIGSNYSNPFMTVPKSSTPMSSHSDSFVPNPKHPDLDCTLDIDKVRRHEDKRTTLMIRNIPNCYSRKTFVQIIDEKCKDMYDFLYLPIDQKTKCNMGYGYVNMVDLDAVCVLYDNYNNCRWPHTRSKKVCQICYGRLQSDSKDLIDYCSEWSVMTSEEEFHPLFFKLEITNDNGKPTRRMVRYKPPIDFSMRKN</sequence>